<sequence length="90" mass="9429">MAVAGIGIKRDVPRLLRARDDAVDRPARHAGQAGDRLLHPLPLDHEQGPDQIGRRQDGFGVEPAAPVTRTGATKAKRGVGCGHGFGFAGS</sequence>
<evidence type="ECO:0000313" key="3">
    <source>
        <dbReference type="Proteomes" id="UP000218231"/>
    </source>
</evidence>
<accession>A0A2A2K7F0</accession>
<name>A0A2A2K7F0_9BILA</name>
<dbReference type="EMBL" id="LIAE01009446">
    <property type="protein sequence ID" value="PAV69739.1"/>
    <property type="molecule type" value="Genomic_DNA"/>
</dbReference>
<keyword evidence="3" id="KW-1185">Reference proteome</keyword>
<dbReference type="Proteomes" id="UP000218231">
    <property type="component" value="Unassembled WGS sequence"/>
</dbReference>
<feature type="compositionally biased region" description="Basic and acidic residues" evidence="1">
    <location>
        <begin position="36"/>
        <end position="57"/>
    </location>
</feature>
<feature type="region of interest" description="Disordered" evidence="1">
    <location>
        <begin position="23"/>
        <end position="80"/>
    </location>
</feature>
<evidence type="ECO:0000256" key="1">
    <source>
        <dbReference type="SAM" id="MobiDB-lite"/>
    </source>
</evidence>
<evidence type="ECO:0000313" key="2">
    <source>
        <dbReference type="EMBL" id="PAV69739.1"/>
    </source>
</evidence>
<reference evidence="2 3" key="1">
    <citation type="journal article" date="2017" name="Curr. Biol.">
        <title>Genome architecture and evolution of a unichromosomal asexual nematode.</title>
        <authorList>
            <person name="Fradin H."/>
            <person name="Zegar C."/>
            <person name="Gutwein M."/>
            <person name="Lucas J."/>
            <person name="Kovtun M."/>
            <person name="Corcoran D."/>
            <person name="Baugh L.R."/>
            <person name="Kiontke K."/>
            <person name="Gunsalus K."/>
            <person name="Fitch D.H."/>
            <person name="Piano F."/>
        </authorList>
    </citation>
    <scope>NUCLEOTIDE SEQUENCE [LARGE SCALE GENOMIC DNA]</scope>
    <source>
        <strain evidence="2">PF1309</strain>
    </source>
</reference>
<protein>
    <submittedName>
        <fullName evidence="2">Uncharacterized protein</fullName>
    </submittedName>
</protein>
<organism evidence="2 3">
    <name type="scientific">Diploscapter pachys</name>
    <dbReference type="NCBI Taxonomy" id="2018661"/>
    <lineage>
        <taxon>Eukaryota</taxon>
        <taxon>Metazoa</taxon>
        <taxon>Ecdysozoa</taxon>
        <taxon>Nematoda</taxon>
        <taxon>Chromadorea</taxon>
        <taxon>Rhabditida</taxon>
        <taxon>Rhabditina</taxon>
        <taxon>Rhabditomorpha</taxon>
        <taxon>Rhabditoidea</taxon>
        <taxon>Rhabditidae</taxon>
        <taxon>Diploscapter</taxon>
    </lineage>
</organism>
<comment type="caution">
    <text evidence="2">The sequence shown here is derived from an EMBL/GenBank/DDBJ whole genome shotgun (WGS) entry which is preliminary data.</text>
</comment>
<dbReference type="AlphaFoldDB" id="A0A2A2K7F0"/>
<proteinExistence type="predicted"/>
<gene>
    <name evidence="2" type="ORF">WR25_12771</name>
</gene>